<dbReference type="Pfam" id="PF20167">
    <property type="entry name" value="Transposase_32"/>
    <property type="match status" value="1"/>
</dbReference>
<dbReference type="EMBL" id="JASCZI010121052">
    <property type="protein sequence ID" value="MED6159279.1"/>
    <property type="molecule type" value="Genomic_DNA"/>
</dbReference>
<proteinExistence type="predicted"/>
<evidence type="ECO:0000313" key="2">
    <source>
        <dbReference type="EMBL" id="MED6159279.1"/>
    </source>
</evidence>
<gene>
    <name evidence="2" type="ORF">PIB30_040884</name>
</gene>
<accession>A0ABU6UE06</accession>
<sequence length="156" mass="18223">MAKTDTAYPKAIHKVLNLRSAPIPNVVSYHDRKHERDFRYDDVLRELCVEGAQWVFHDDGRHHFIRRDDLKAMARGWNEFVIRSIIPTGNRSEVTVERAVLIHSIILGEDIQVDEIIAEQFYKFINKTRIRTKLHFQGNIQCLCAEKLSIPDDTII</sequence>
<evidence type="ECO:0000313" key="3">
    <source>
        <dbReference type="Proteomes" id="UP001341840"/>
    </source>
</evidence>
<reference evidence="2 3" key="1">
    <citation type="journal article" date="2023" name="Plants (Basel)">
        <title>Bridging the Gap: Combining Genomics and Transcriptomics Approaches to Understand Stylosanthes scabra, an Orphan Legume from the Brazilian Caatinga.</title>
        <authorList>
            <person name="Ferreira-Neto J.R.C."/>
            <person name="da Silva M.D."/>
            <person name="Binneck E."/>
            <person name="de Melo N.F."/>
            <person name="da Silva R.H."/>
            <person name="de Melo A.L.T.M."/>
            <person name="Pandolfi V."/>
            <person name="Bustamante F.O."/>
            <person name="Brasileiro-Vidal A.C."/>
            <person name="Benko-Iseppon A.M."/>
        </authorList>
    </citation>
    <scope>NUCLEOTIDE SEQUENCE [LARGE SCALE GENOMIC DNA]</scope>
    <source>
        <tissue evidence="2">Leaves</tissue>
    </source>
</reference>
<protein>
    <recommendedName>
        <fullName evidence="1">Putative plant transposon protein domain-containing protein</fullName>
    </recommendedName>
</protein>
<comment type="caution">
    <text evidence="2">The sequence shown here is derived from an EMBL/GenBank/DDBJ whole genome shotgun (WGS) entry which is preliminary data.</text>
</comment>
<dbReference type="InterPro" id="IPR046796">
    <property type="entry name" value="Transposase_32_dom"/>
</dbReference>
<feature type="domain" description="Putative plant transposon protein" evidence="1">
    <location>
        <begin position="9"/>
        <end position="145"/>
    </location>
</feature>
<dbReference type="Proteomes" id="UP001341840">
    <property type="component" value="Unassembled WGS sequence"/>
</dbReference>
<organism evidence="2 3">
    <name type="scientific">Stylosanthes scabra</name>
    <dbReference type="NCBI Taxonomy" id="79078"/>
    <lineage>
        <taxon>Eukaryota</taxon>
        <taxon>Viridiplantae</taxon>
        <taxon>Streptophyta</taxon>
        <taxon>Embryophyta</taxon>
        <taxon>Tracheophyta</taxon>
        <taxon>Spermatophyta</taxon>
        <taxon>Magnoliopsida</taxon>
        <taxon>eudicotyledons</taxon>
        <taxon>Gunneridae</taxon>
        <taxon>Pentapetalae</taxon>
        <taxon>rosids</taxon>
        <taxon>fabids</taxon>
        <taxon>Fabales</taxon>
        <taxon>Fabaceae</taxon>
        <taxon>Papilionoideae</taxon>
        <taxon>50 kb inversion clade</taxon>
        <taxon>dalbergioids sensu lato</taxon>
        <taxon>Dalbergieae</taxon>
        <taxon>Pterocarpus clade</taxon>
        <taxon>Stylosanthes</taxon>
    </lineage>
</organism>
<evidence type="ECO:0000259" key="1">
    <source>
        <dbReference type="Pfam" id="PF20167"/>
    </source>
</evidence>
<keyword evidence="3" id="KW-1185">Reference proteome</keyword>
<name>A0ABU6UE06_9FABA</name>